<dbReference type="InterPro" id="IPR001938">
    <property type="entry name" value="Thaumatin"/>
</dbReference>
<dbReference type="PANTHER" id="PTHR31013">
    <property type="entry name" value="THAUMATIN FAMILY PROTEIN-RELATED"/>
    <property type="match status" value="1"/>
</dbReference>
<feature type="chain" id="PRO_5034970718" description="Endo-1,3(4)-beta-glucanase 1 carbohydrate binding domain-containing protein" evidence="2">
    <location>
        <begin position="21"/>
        <end position="319"/>
    </location>
</feature>
<reference evidence="4" key="1">
    <citation type="submission" date="2020-12" db="EMBL/GenBank/DDBJ databases">
        <title>Metabolic potential, ecology and presence of endohyphal bacteria is reflected in genomic diversity of Mucoromycotina.</title>
        <authorList>
            <person name="Muszewska A."/>
            <person name="Okrasinska A."/>
            <person name="Steczkiewicz K."/>
            <person name="Drgas O."/>
            <person name="Orlowska M."/>
            <person name="Perlinska-Lenart U."/>
            <person name="Aleksandrzak-Piekarczyk T."/>
            <person name="Szatraj K."/>
            <person name="Zielenkiewicz U."/>
            <person name="Pilsyk S."/>
            <person name="Malc E."/>
            <person name="Mieczkowski P."/>
            <person name="Kruszewska J.S."/>
            <person name="Biernat P."/>
            <person name="Pawlowska J."/>
        </authorList>
    </citation>
    <scope>NUCLEOTIDE SEQUENCE</scope>
    <source>
        <strain evidence="4">WA0000051536</strain>
    </source>
</reference>
<dbReference type="GO" id="GO:0030246">
    <property type="term" value="F:carbohydrate binding"/>
    <property type="evidence" value="ECO:0007669"/>
    <property type="project" value="InterPro"/>
</dbReference>
<keyword evidence="5" id="KW-1185">Reference proteome</keyword>
<dbReference type="Gene3D" id="2.60.110.10">
    <property type="entry name" value="Thaumatin"/>
    <property type="match status" value="1"/>
</dbReference>
<proteinExistence type="predicted"/>
<comment type="caution">
    <text evidence="4">The sequence shown here is derived from an EMBL/GenBank/DDBJ whole genome shotgun (WGS) entry which is preliminary data.</text>
</comment>
<dbReference type="Proteomes" id="UP000612746">
    <property type="component" value="Unassembled WGS sequence"/>
</dbReference>
<dbReference type="EMBL" id="JAEPRA010000003">
    <property type="protein sequence ID" value="KAG2187743.1"/>
    <property type="molecule type" value="Genomic_DNA"/>
</dbReference>
<keyword evidence="2" id="KW-0732">Signal</keyword>
<dbReference type="Pfam" id="PF10645">
    <property type="entry name" value="Carb_bind"/>
    <property type="match status" value="1"/>
</dbReference>
<dbReference type="SUPFAM" id="SSF49870">
    <property type="entry name" value="Osmotin, thaumatin-like protein"/>
    <property type="match status" value="1"/>
</dbReference>
<dbReference type="AlphaFoldDB" id="A0A8H7Q8D7"/>
<evidence type="ECO:0000256" key="2">
    <source>
        <dbReference type="SAM" id="SignalP"/>
    </source>
</evidence>
<dbReference type="PANTHER" id="PTHR31013:SF2">
    <property type="entry name" value="THAUMATIN-LIKE PROTEIN"/>
    <property type="match status" value="1"/>
</dbReference>
<feature type="domain" description="Endo-1,3(4)-beta-glucanase 1 carbohydrate binding" evidence="3">
    <location>
        <begin position="273"/>
        <end position="316"/>
    </location>
</feature>
<evidence type="ECO:0000313" key="4">
    <source>
        <dbReference type="EMBL" id="KAG2187743.1"/>
    </source>
</evidence>
<accession>A0A8H7Q8D7</accession>
<dbReference type="Pfam" id="PF00314">
    <property type="entry name" value="Thaumatin"/>
    <property type="match status" value="1"/>
</dbReference>
<evidence type="ECO:0000256" key="1">
    <source>
        <dbReference type="SAM" id="MobiDB-lite"/>
    </source>
</evidence>
<evidence type="ECO:0000259" key="3">
    <source>
        <dbReference type="Pfam" id="PF10645"/>
    </source>
</evidence>
<sequence>MRAALSLIASALLLADMASAKNLVLKNLCGKPIQAGVLQNGQSTPTYYVVNSGASTTVSLAANWAGRTWGRIDCTTSADQASNLQCGTPGTPNPASLAEFTFQGSGNQDFYDLSMVDGYNLPIEIQPIGASQGSTKYICGSPTCQTLPSCPSDLTVTTAEGNLLACQSDCSHYNQPQYCCTGAYNSAATCNGGPYAPIIKSACPDAYSFAYDDTTSTYTCPSGTATGYTITWCPNGSSTPTTTGGKTTTSKTTTTAASTGTGSGSCGSGLSACGAACYNPSQYTCINGSTLCPAGDQLCGSACYSPSLYKCSGGQLVPV</sequence>
<dbReference type="SMART" id="SM00205">
    <property type="entry name" value="THN"/>
    <property type="match status" value="1"/>
</dbReference>
<feature type="signal peptide" evidence="2">
    <location>
        <begin position="1"/>
        <end position="20"/>
    </location>
</feature>
<feature type="compositionally biased region" description="Low complexity" evidence="1">
    <location>
        <begin position="239"/>
        <end position="260"/>
    </location>
</feature>
<gene>
    <name evidence="4" type="ORF">INT44_005433</name>
</gene>
<dbReference type="OrthoDB" id="430315at2759"/>
<name>A0A8H7Q8D7_9FUNG</name>
<dbReference type="PROSITE" id="PS51367">
    <property type="entry name" value="THAUMATIN_2"/>
    <property type="match status" value="1"/>
</dbReference>
<dbReference type="InterPro" id="IPR018909">
    <property type="entry name" value="Eng1_septum"/>
</dbReference>
<organism evidence="4 5">
    <name type="scientific">Umbelopsis vinacea</name>
    <dbReference type="NCBI Taxonomy" id="44442"/>
    <lineage>
        <taxon>Eukaryota</taxon>
        <taxon>Fungi</taxon>
        <taxon>Fungi incertae sedis</taxon>
        <taxon>Mucoromycota</taxon>
        <taxon>Mucoromycotina</taxon>
        <taxon>Umbelopsidomycetes</taxon>
        <taxon>Umbelopsidales</taxon>
        <taxon>Umbelopsidaceae</taxon>
        <taxon>Umbelopsis</taxon>
    </lineage>
</organism>
<protein>
    <recommendedName>
        <fullName evidence="3">Endo-1,3(4)-beta-glucanase 1 carbohydrate binding domain-containing protein</fullName>
    </recommendedName>
</protein>
<evidence type="ECO:0000313" key="5">
    <source>
        <dbReference type="Proteomes" id="UP000612746"/>
    </source>
</evidence>
<feature type="region of interest" description="Disordered" evidence="1">
    <location>
        <begin position="239"/>
        <end position="261"/>
    </location>
</feature>
<dbReference type="InterPro" id="IPR037176">
    <property type="entry name" value="Osmotin/thaumatin-like_sf"/>
</dbReference>